<gene>
    <name evidence="2" type="ORF">NCTC12264_00852</name>
</gene>
<dbReference type="InterPro" id="IPR008407">
    <property type="entry name" value="Brnchd-chn_aa_trnsp_AzlD"/>
</dbReference>
<proteinExistence type="predicted"/>
<feature type="transmembrane region" description="Helical" evidence="1">
    <location>
        <begin position="40"/>
        <end position="59"/>
    </location>
</feature>
<dbReference type="RefSeq" id="WP_115629822.1">
    <property type="nucleotide sequence ID" value="NZ_JANKIR010000013.1"/>
</dbReference>
<name>A0A381EHX6_CAMUP</name>
<sequence length="105" mass="12468">MFENYILMMIFAAFLGTYLSRVLPYALFKHKKENQNLLFIQKNMPLLIIIVLFFYTFYGVDFMRSPYGLDMILACVFVLLFHLKFKNALLSIILGTIFYMICLRL</sequence>
<keyword evidence="1" id="KW-0472">Membrane</keyword>
<evidence type="ECO:0000313" key="3">
    <source>
        <dbReference type="Proteomes" id="UP000254161"/>
    </source>
</evidence>
<feature type="transmembrane region" description="Helical" evidence="1">
    <location>
        <begin position="6"/>
        <end position="28"/>
    </location>
</feature>
<dbReference type="Pfam" id="PF05437">
    <property type="entry name" value="AzlD"/>
    <property type="match status" value="1"/>
</dbReference>
<organism evidence="2 3">
    <name type="scientific">Campylobacter upsaliensis</name>
    <dbReference type="NCBI Taxonomy" id="28080"/>
    <lineage>
        <taxon>Bacteria</taxon>
        <taxon>Pseudomonadati</taxon>
        <taxon>Campylobacterota</taxon>
        <taxon>Epsilonproteobacteria</taxon>
        <taxon>Campylobacterales</taxon>
        <taxon>Campylobacteraceae</taxon>
        <taxon>Campylobacter</taxon>
    </lineage>
</organism>
<dbReference type="Proteomes" id="UP000254161">
    <property type="component" value="Unassembled WGS sequence"/>
</dbReference>
<protein>
    <submittedName>
        <fullName evidence="2">Branched-chain amino acid transport protein, putative</fullName>
    </submittedName>
</protein>
<reference evidence="2 3" key="1">
    <citation type="submission" date="2018-06" db="EMBL/GenBank/DDBJ databases">
        <authorList>
            <consortium name="Pathogen Informatics"/>
            <person name="Doyle S."/>
        </authorList>
    </citation>
    <scope>NUCLEOTIDE SEQUENCE [LARGE SCALE GENOMIC DNA]</scope>
    <source>
        <strain evidence="2 3">NCTC12264</strain>
    </source>
</reference>
<dbReference type="PIRSF" id="PIRSF003203">
    <property type="entry name" value="AzlD"/>
    <property type="match status" value="1"/>
</dbReference>
<dbReference type="AlphaFoldDB" id="A0A381EHX6"/>
<keyword evidence="1" id="KW-0812">Transmembrane</keyword>
<accession>A0A381EHX6</accession>
<evidence type="ECO:0000256" key="1">
    <source>
        <dbReference type="SAM" id="Phobius"/>
    </source>
</evidence>
<evidence type="ECO:0000313" key="2">
    <source>
        <dbReference type="EMBL" id="SUX26624.1"/>
    </source>
</evidence>
<dbReference type="EMBL" id="UFUZ01000001">
    <property type="protein sequence ID" value="SUX26624.1"/>
    <property type="molecule type" value="Genomic_DNA"/>
</dbReference>
<feature type="transmembrane region" description="Helical" evidence="1">
    <location>
        <begin position="71"/>
        <end position="101"/>
    </location>
</feature>
<keyword evidence="1" id="KW-1133">Transmembrane helix</keyword>